<dbReference type="PANTHER" id="PTHR45973">
    <property type="entry name" value="PROTEIN PHOSPHATASE 1 REGULATORY SUBUNIT SDS22-RELATED"/>
    <property type="match status" value="1"/>
</dbReference>
<evidence type="ECO:0000256" key="6">
    <source>
        <dbReference type="ARBA" id="ARBA00023054"/>
    </source>
</evidence>
<keyword evidence="2" id="KW-0963">Cytoplasm</keyword>
<evidence type="ECO:0000256" key="5">
    <source>
        <dbReference type="ARBA" id="ARBA00022846"/>
    </source>
</evidence>
<comment type="subcellular location">
    <subcellularLocation>
        <location evidence="1">Cytoplasm</location>
        <location evidence="1">Cytoskeleton</location>
        <location evidence="1">Flagellum axoneme</location>
    </subcellularLocation>
</comment>
<evidence type="ECO:0000256" key="4">
    <source>
        <dbReference type="ARBA" id="ARBA00022737"/>
    </source>
</evidence>
<evidence type="ECO:0000256" key="2">
    <source>
        <dbReference type="ARBA" id="ARBA00022490"/>
    </source>
</evidence>
<dbReference type="Proteomes" id="UP000816034">
    <property type="component" value="Unassembled WGS sequence"/>
</dbReference>
<protein>
    <recommendedName>
        <fullName evidence="11">Dynein regulatory complex subunit 3</fullName>
    </recommendedName>
</protein>
<dbReference type="PANTHER" id="PTHR45973:SF12">
    <property type="entry name" value="DYNEIN REGULATORY COMPLEX SUBUNIT 3"/>
    <property type="match status" value="1"/>
</dbReference>
<proteinExistence type="inferred from homology"/>
<comment type="similarity">
    <text evidence="10">Belongs to the DRC3 family.</text>
</comment>
<evidence type="ECO:0000256" key="8">
    <source>
        <dbReference type="ARBA" id="ARBA00023212"/>
    </source>
</evidence>
<gene>
    <name evidence="13" type="ORF">C9374_004656</name>
</gene>
<keyword evidence="8" id="KW-0206">Cytoskeleton</keyword>
<accession>A0AA88GQI2</accession>
<dbReference type="SUPFAM" id="SSF52075">
    <property type="entry name" value="Outer arm dynein light chain 1"/>
    <property type="match status" value="1"/>
</dbReference>
<evidence type="ECO:0000256" key="10">
    <source>
        <dbReference type="ARBA" id="ARBA00038378"/>
    </source>
</evidence>
<evidence type="ECO:0000313" key="14">
    <source>
        <dbReference type="Proteomes" id="UP000816034"/>
    </source>
</evidence>
<dbReference type="GeneID" id="68097111"/>
<evidence type="ECO:0000256" key="12">
    <source>
        <dbReference type="SAM" id="Coils"/>
    </source>
</evidence>
<sequence length="538" mass="64372">MASLAAEELNEFHSKYTVINDQLIRECIQLKQIEQEDGVDQESKTTRAMKIKRENMDFNEIEHLSFSFKNIFRISNLEGFDKLKKLQLDNNNVSQIENLSHLVLLEYLDLSFNKITKIEGLKGLRNLKYLKLFSNEIEKIEGMEDLMALESLSIAKNKIKDKSSIQYLRMFPRLGMVTLYDNPVCEERDFRNMVLAFLRSLKFLDYRQIEEEEVQTAKERFHNELLKVSDNEEQFEKNQEQDEKKLLEMQMLEKANLTGIDDLFNEMFECEADETIKIFLYCTSDIIEKYRTKFTDRKDAFKMEMLTIMRNKENELEELNSTLQQSQYETNNISTAMIKEFEKQKKEIINAVKEMTAESEEEDLHQLDLLERELEILAEKLIEIEVNQSEAFWEVISEFIPNYKEMDCTSKIQNFFKKLKKMEEKYSIELKDRLMDQVNSISEEPNEKVKDILEDKDQLFTMVQRSKEAHKEIIGQKELKLIQNEKDRMLYTVEKTKRDEHERNRARISEIWTFVERVKEEIEETRKFITTPEEFYEE</sequence>
<dbReference type="Pfam" id="PF14580">
    <property type="entry name" value="LRR_9"/>
    <property type="match status" value="1"/>
</dbReference>
<comment type="caution">
    <text evidence="13">The sequence shown here is derived from an EMBL/GenBank/DDBJ whole genome shotgun (WGS) entry which is preliminary data.</text>
</comment>
<keyword evidence="3" id="KW-0433">Leucine-rich repeat</keyword>
<keyword evidence="14" id="KW-1185">Reference proteome</keyword>
<dbReference type="InterPro" id="IPR001611">
    <property type="entry name" value="Leu-rich_rpt"/>
</dbReference>
<dbReference type="InterPro" id="IPR050576">
    <property type="entry name" value="Cilia_flagella_integrity"/>
</dbReference>
<dbReference type="AlphaFoldDB" id="A0AA88GQI2"/>
<dbReference type="GO" id="GO:0005929">
    <property type="term" value="C:cilium"/>
    <property type="evidence" value="ECO:0007669"/>
    <property type="project" value="TreeGrafter"/>
</dbReference>
<dbReference type="Gene3D" id="3.80.10.10">
    <property type="entry name" value="Ribonuclease Inhibitor"/>
    <property type="match status" value="1"/>
</dbReference>
<evidence type="ECO:0000256" key="11">
    <source>
        <dbReference type="ARBA" id="ARBA00040950"/>
    </source>
</evidence>
<evidence type="ECO:0000313" key="13">
    <source>
        <dbReference type="EMBL" id="KAG2383319.1"/>
    </source>
</evidence>
<evidence type="ECO:0000256" key="3">
    <source>
        <dbReference type="ARBA" id="ARBA00022614"/>
    </source>
</evidence>
<dbReference type="PROSITE" id="PS51450">
    <property type="entry name" value="LRR"/>
    <property type="match status" value="3"/>
</dbReference>
<dbReference type="EMBL" id="PYSW02000021">
    <property type="protein sequence ID" value="KAG2383319.1"/>
    <property type="molecule type" value="Genomic_DNA"/>
</dbReference>
<evidence type="ECO:0000256" key="1">
    <source>
        <dbReference type="ARBA" id="ARBA00004611"/>
    </source>
</evidence>
<reference evidence="13 14" key="1">
    <citation type="journal article" date="2018" name="BMC Genomics">
        <title>The genome of Naegleria lovaniensis, the basis for a comparative approach to unravel pathogenicity factors of the human pathogenic amoeba N. fowleri.</title>
        <authorList>
            <person name="Liechti N."/>
            <person name="Schurch N."/>
            <person name="Bruggmann R."/>
            <person name="Wittwer M."/>
        </authorList>
    </citation>
    <scope>NUCLEOTIDE SEQUENCE [LARGE SCALE GENOMIC DNA]</scope>
    <source>
        <strain evidence="13 14">ATCC 30569</strain>
    </source>
</reference>
<keyword evidence="9" id="KW-0966">Cell projection</keyword>
<evidence type="ECO:0000256" key="7">
    <source>
        <dbReference type="ARBA" id="ARBA00023069"/>
    </source>
</evidence>
<name>A0AA88GQI2_NAELO</name>
<evidence type="ECO:0000256" key="9">
    <source>
        <dbReference type="ARBA" id="ARBA00023273"/>
    </source>
</evidence>
<dbReference type="RefSeq" id="XP_044548998.1">
    <property type="nucleotide sequence ID" value="XM_044694319.1"/>
</dbReference>
<keyword evidence="4" id="KW-0677">Repeat</keyword>
<organism evidence="13 14">
    <name type="scientific">Naegleria lovaniensis</name>
    <name type="common">Amoeba</name>
    <dbReference type="NCBI Taxonomy" id="51637"/>
    <lineage>
        <taxon>Eukaryota</taxon>
        <taxon>Discoba</taxon>
        <taxon>Heterolobosea</taxon>
        <taxon>Tetramitia</taxon>
        <taxon>Eutetramitia</taxon>
        <taxon>Vahlkampfiidae</taxon>
        <taxon>Naegleria</taxon>
    </lineage>
</organism>
<dbReference type="InterPro" id="IPR032675">
    <property type="entry name" value="LRR_dom_sf"/>
</dbReference>
<dbReference type="SMART" id="SM00365">
    <property type="entry name" value="LRR_SD22"/>
    <property type="match status" value="5"/>
</dbReference>
<keyword evidence="5" id="KW-0282">Flagellum</keyword>
<keyword evidence="6 12" id="KW-0175">Coiled coil</keyword>
<feature type="coiled-coil region" evidence="12">
    <location>
        <begin position="302"/>
        <end position="387"/>
    </location>
</feature>
<keyword evidence="7" id="KW-0969">Cilium</keyword>